<dbReference type="STRING" id="1324314.BVG16_13165"/>
<dbReference type="SUPFAM" id="SSF56601">
    <property type="entry name" value="beta-lactamase/transpeptidase-like"/>
    <property type="match status" value="1"/>
</dbReference>
<dbReference type="InterPro" id="IPR012338">
    <property type="entry name" value="Beta-lactam/transpept-like"/>
</dbReference>
<sequence>MNKTNDVPERTQRLNEYSQYLARKGDLNGSVLIAEQDQILMSQGFGQANMEHHVPCTPKTKFRIGSITKSFTAVAILLLQEKGLLHVQHPVATYLPTYPHGDRITLHHLLTHTSGIPCFTNLDDYNNTLKSPSKLEDTIARFRELPLEFEPGTQFNYSNSGYVLLSYLIEQRSGVDIATFIQQSILEPLEMMDTGYDDARSILSHRASGYEMSGGVTFHAEYIDMSIPSGAGGMYSTTEDVYKWDQALRKGQVLSPDSWSRMTTPYLEDYGYGICVMPDQINGLVDTVMGHAGEINGFLSDYRHYVQADLTVIILSNLTSTSPAELSKQWTKIVLGEELDTYHIPDAIS</sequence>
<dbReference type="GO" id="GO:0016020">
    <property type="term" value="C:membrane"/>
    <property type="evidence" value="ECO:0007669"/>
    <property type="project" value="UniProtKB-SubCell"/>
</dbReference>
<dbReference type="PANTHER" id="PTHR46825">
    <property type="entry name" value="D-ALANYL-D-ALANINE-CARBOXYPEPTIDASE/ENDOPEPTIDASE AMPH"/>
    <property type="match status" value="1"/>
</dbReference>
<dbReference type="Gene3D" id="3.40.710.10">
    <property type="entry name" value="DD-peptidase/beta-lactamase superfamily"/>
    <property type="match status" value="1"/>
</dbReference>
<feature type="domain" description="Beta-lactamase-related" evidence="3">
    <location>
        <begin position="27"/>
        <end position="323"/>
    </location>
</feature>
<dbReference type="InterPro" id="IPR001466">
    <property type="entry name" value="Beta-lactam-related"/>
</dbReference>
<organism evidence="4 5">
    <name type="scientific">Paenibacillus selenitireducens</name>
    <dbReference type="NCBI Taxonomy" id="1324314"/>
    <lineage>
        <taxon>Bacteria</taxon>
        <taxon>Bacillati</taxon>
        <taxon>Bacillota</taxon>
        <taxon>Bacilli</taxon>
        <taxon>Bacillales</taxon>
        <taxon>Paenibacillaceae</taxon>
        <taxon>Paenibacillus</taxon>
    </lineage>
</organism>
<proteinExistence type="predicted"/>
<comment type="subcellular location">
    <subcellularLocation>
        <location evidence="1">Membrane</location>
    </subcellularLocation>
</comment>
<gene>
    <name evidence="4" type="ORF">BVG16_13165</name>
</gene>
<reference evidence="4 5" key="1">
    <citation type="submission" date="2017-01" db="EMBL/GenBank/DDBJ databases">
        <title>Genome analysis of Paenibacillus selenitrireducens ES3-24.</title>
        <authorList>
            <person name="Xu D."/>
            <person name="Yao R."/>
            <person name="Zheng S."/>
        </authorList>
    </citation>
    <scope>NUCLEOTIDE SEQUENCE [LARGE SCALE GENOMIC DNA]</scope>
    <source>
        <strain evidence="4 5">ES3-24</strain>
    </source>
</reference>
<dbReference type="PANTHER" id="PTHR46825:SF11">
    <property type="entry name" value="PENICILLIN-BINDING PROTEIN 4"/>
    <property type="match status" value="1"/>
</dbReference>
<dbReference type="Proteomes" id="UP000190188">
    <property type="component" value="Unassembled WGS sequence"/>
</dbReference>
<evidence type="ECO:0000259" key="3">
    <source>
        <dbReference type="Pfam" id="PF00144"/>
    </source>
</evidence>
<keyword evidence="5" id="KW-1185">Reference proteome</keyword>
<evidence type="ECO:0000256" key="1">
    <source>
        <dbReference type="ARBA" id="ARBA00004370"/>
    </source>
</evidence>
<dbReference type="RefSeq" id="WP_078499147.1">
    <property type="nucleotide sequence ID" value="NZ_MSZX01000005.1"/>
</dbReference>
<comment type="caution">
    <text evidence="4">The sequence shown here is derived from an EMBL/GenBank/DDBJ whole genome shotgun (WGS) entry which is preliminary data.</text>
</comment>
<dbReference type="OrthoDB" id="9803467at2"/>
<keyword evidence="2" id="KW-0472">Membrane</keyword>
<evidence type="ECO:0000313" key="5">
    <source>
        <dbReference type="Proteomes" id="UP000190188"/>
    </source>
</evidence>
<name>A0A1T2XC54_9BACL</name>
<dbReference type="AlphaFoldDB" id="A0A1T2XC54"/>
<dbReference type="Pfam" id="PF00144">
    <property type="entry name" value="Beta-lactamase"/>
    <property type="match status" value="1"/>
</dbReference>
<dbReference type="EMBL" id="MSZX01000005">
    <property type="protein sequence ID" value="OPA77405.1"/>
    <property type="molecule type" value="Genomic_DNA"/>
</dbReference>
<accession>A0A1T2XC54</accession>
<evidence type="ECO:0000313" key="4">
    <source>
        <dbReference type="EMBL" id="OPA77405.1"/>
    </source>
</evidence>
<dbReference type="InterPro" id="IPR050491">
    <property type="entry name" value="AmpC-like"/>
</dbReference>
<evidence type="ECO:0000256" key="2">
    <source>
        <dbReference type="ARBA" id="ARBA00023136"/>
    </source>
</evidence>
<protein>
    <recommendedName>
        <fullName evidence="3">Beta-lactamase-related domain-containing protein</fullName>
    </recommendedName>
</protein>